<evidence type="ECO:0000313" key="2">
    <source>
        <dbReference type="EMBL" id="KAK3260168.1"/>
    </source>
</evidence>
<dbReference type="Proteomes" id="UP001190700">
    <property type="component" value="Unassembled WGS sequence"/>
</dbReference>
<dbReference type="PANTHER" id="PTHR34127">
    <property type="entry name" value="OS04G0405600 PROTEIN"/>
    <property type="match status" value="1"/>
</dbReference>
<feature type="compositionally biased region" description="Basic and acidic residues" evidence="1">
    <location>
        <begin position="183"/>
        <end position="192"/>
    </location>
</feature>
<dbReference type="Pfam" id="PF07082">
    <property type="entry name" value="DUF1350"/>
    <property type="match status" value="1"/>
</dbReference>
<evidence type="ECO:0000313" key="3">
    <source>
        <dbReference type="Proteomes" id="UP001190700"/>
    </source>
</evidence>
<protein>
    <submittedName>
        <fullName evidence="2">Uncharacterized protein</fullName>
    </submittedName>
</protein>
<comment type="caution">
    <text evidence="2">The sequence shown here is derived from an EMBL/GenBank/DDBJ whole genome shotgun (WGS) entry which is preliminary data.</text>
</comment>
<dbReference type="InterPro" id="IPR010765">
    <property type="entry name" value="DUF1350"/>
</dbReference>
<gene>
    <name evidence="2" type="ORF">CYMTET_30860</name>
</gene>
<dbReference type="SUPFAM" id="SSF53474">
    <property type="entry name" value="alpha/beta-Hydrolases"/>
    <property type="match status" value="1"/>
</dbReference>
<evidence type="ECO:0000256" key="1">
    <source>
        <dbReference type="SAM" id="MobiDB-lite"/>
    </source>
</evidence>
<proteinExistence type="predicted"/>
<organism evidence="2 3">
    <name type="scientific">Cymbomonas tetramitiformis</name>
    <dbReference type="NCBI Taxonomy" id="36881"/>
    <lineage>
        <taxon>Eukaryota</taxon>
        <taxon>Viridiplantae</taxon>
        <taxon>Chlorophyta</taxon>
        <taxon>Pyramimonadophyceae</taxon>
        <taxon>Pyramimonadales</taxon>
        <taxon>Pyramimonadaceae</taxon>
        <taxon>Cymbomonas</taxon>
    </lineage>
</organism>
<keyword evidence="3" id="KW-1185">Reference proteome</keyword>
<name>A0AAE0FI90_9CHLO</name>
<feature type="region of interest" description="Disordered" evidence="1">
    <location>
        <begin position="165"/>
        <end position="201"/>
    </location>
</feature>
<dbReference type="EMBL" id="LGRX02018093">
    <property type="protein sequence ID" value="KAK3260168.1"/>
    <property type="molecule type" value="Genomic_DNA"/>
</dbReference>
<accession>A0AAE0FI90</accession>
<dbReference type="AlphaFoldDB" id="A0AAE0FI90"/>
<dbReference type="InterPro" id="IPR029058">
    <property type="entry name" value="AB_hydrolase_fold"/>
</dbReference>
<reference evidence="2 3" key="1">
    <citation type="journal article" date="2015" name="Genome Biol. Evol.">
        <title>Comparative Genomics of a Bacterivorous Green Alga Reveals Evolutionary Causalities and Consequences of Phago-Mixotrophic Mode of Nutrition.</title>
        <authorList>
            <person name="Burns J.A."/>
            <person name="Paasch A."/>
            <person name="Narechania A."/>
            <person name="Kim E."/>
        </authorList>
    </citation>
    <scope>NUCLEOTIDE SEQUENCE [LARGE SCALE GENOMIC DNA]</scope>
    <source>
        <strain evidence="2 3">PLY_AMNH</strain>
    </source>
</reference>
<dbReference type="Gene3D" id="3.40.50.1820">
    <property type="entry name" value="alpha/beta hydrolase"/>
    <property type="match status" value="1"/>
</dbReference>
<sequence>MLPEPFNPLKAPPALLDGTQIGDCWVLKPKTQSPRGVVHFLGGAFIGASPVVGYASIIEALADAGFIVVTTPFNLTFDHRACALRVADSLTRGLKTLEINPDGSQESAKDDADEGFQTLPLYAMGHSNGALLQLLMSSLEECQDLATVHVQRAVLLSYNNKPVSEAVPGGVPPQVSSSMSEARPARHDDKRTYKPVARPHA</sequence>
<dbReference type="PANTHER" id="PTHR34127:SF1">
    <property type="entry name" value="OS04G0405600 PROTEIN"/>
    <property type="match status" value="1"/>
</dbReference>